<dbReference type="RefSeq" id="WP_406769747.1">
    <property type="nucleotide sequence ID" value="NZ_JBJHZZ010000005.1"/>
</dbReference>
<dbReference type="SUPFAM" id="SSF53706">
    <property type="entry name" value="Formate dehydrogenase/DMSO reductase, domains 1-3"/>
    <property type="match status" value="1"/>
</dbReference>
<dbReference type="SUPFAM" id="SSF160148">
    <property type="entry name" value="CPE0013-like"/>
    <property type="match status" value="1"/>
</dbReference>
<dbReference type="PANTHER" id="PTHR39450:SF1">
    <property type="entry name" value="DUF1667 DOMAIN-CONTAINING PROTEIN"/>
    <property type="match status" value="1"/>
</dbReference>
<keyword evidence="1" id="KW-0479">Metal-binding</keyword>
<dbReference type="Gene3D" id="2.20.25.90">
    <property type="entry name" value="ADC-like domains"/>
    <property type="match status" value="1"/>
</dbReference>
<dbReference type="Gene3D" id="3.10.530.10">
    <property type="entry name" value="CPE0013-like"/>
    <property type="match status" value="1"/>
</dbReference>
<protein>
    <submittedName>
        <fullName evidence="5">DUF1667 domain-containing protein</fullName>
    </submittedName>
</protein>
<evidence type="ECO:0000256" key="2">
    <source>
        <dbReference type="ARBA" id="ARBA00023004"/>
    </source>
</evidence>
<reference evidence="5 6" key="1">
    <citation type="submission" date="2024-11" db="EMBL/GenBank/DDBJ databases">
        <authorList>
            <person name="Heng Y.C."/>
            <person name="Lim A.C.H."/>
            <person name="Lee J.K.Y."/>
            <person name="Kittelmann S."/>
        </authorList>
    </citation>
    <scope>NUCLEOTIDE SEQUENCE [LARGE SCALE GENOMIC DNA]</scope>
    <source>
        <strain evidence="5 6">WILCCON 0185</strain>
    </source>
</reference>
<organism evidence="5 6">
    <name type="scientific">Candidatus Clostridium stratigraminis</name>
    <dbReference type="NCBI Taxonomy" id="3381661"/>
    <lineage>
        <taxon>Bacteria</taxon>
        <taxon>Bacillati</taxon>
        <taxon>Bacillota</taxon>
        <taxon>Clostridia</taxon>
        <taxon>Eubacteriales</taxon>
        <taxon>Clostridiaceae</taxon>
        <taxon>Clostridium</taxon>
    </lineage>
</organism>
<keyword evidence="2" id="KW-0408">Iron</keyword>
<dbReference type="EMBL" id="JBJHZZ010000005">
    <property type="protein sequence ID" value="MFL0247294.1"/>
    <property type="molecule type" value="Genomic_DNA"/>
</dbReference>
<accession>A0ABW8T430</accession>
<evidence type="ECO:0000313" key="5">
    <source>
        <dbReference type="EMBL" id="MFL0247294.1"/>
    </source>
</evidence>
<dbReference type="InterPro" id="IPR006963">
    <property type="entry name" value="Mopterin_OxRdtase_4Fe-4S_dom"/>
</dbReference>
<dbReference type="Proteomes" id="UP001623591">
    <property type="component" value="Unassembled WGS sequence"/>
</dbReference>
<keyword evidence="3" id="KW-0411">Iron-sulfur</keyword>
<evidence type="ECO:0000259" key="4">
    <source>
        <dbReference type="Pfam" id="PF04879"/>
    </source>
</evidence>
<feature type="domain" description="4Fe-4S Mo/W bis-MGD-type" evidence="4">
    <location>
        <begin position="7"/>
        <end position="32"/>
    </location>
</feature>
<comment type="caution">
    <text evidence="5">The sequence shown here is derived from an EMBL/GenBank/DDBJ whole genome shotgun (WGS) entry which is preliminary data.</text>
</comment>
<proteinExistence type="predicted"/>
<evidence type="ECO:0000256" key="3">
    <source>
        <dbReference type="ARBA" id="ARBA00023014"/>
    </source>
</evidence>
<evidence type="ECO:0000256" key="1">
    <source>
        <dbReference type="ARBA" id="ARBA00022723"/>
    </source>
</evidence>
<evidence type="ECO:0000313" key="6">
    <source>
        <dbReference type="Proteomes" id="UP001623591"/>
    </source>
</evidence>
<name>A0ABW8T430_9CLOT</name>
<dbReference type="InterPro" id="IPR036593">
    <property type="entry name" value="CPE0013-like_sf"/>
</dbReference>
<dbReference type="Pfam" id="PF07892">
    <property type="entry name" value="DUF1667"/>
    <property type="match status" value="1"/>
</dbReference>
<dbReference type="Pfam" id="PF04879">
    <property type="entry name" value="Molybdop_Fe4S4"/>
    <property type="match status" value="1"/>
</dbReference>
<sequence>MGKKELTCIGCPLGCSLEVEVDNGQVVKVSGNSCNIGHEYGIKECMNPSRIVTTTVLVENGQDSVVSVKTENDIPKDKIFDCIKALKDIKVKAPINIGDVIVPNILNTGVNIVATKNVKV</sequence>
<gene>
    <name evidence="5" type="ORF">ACJDUG_09935</name>
</gene>
<dbReference type="PANTHER" id="PTHR39450">
    <property type="entry name" value="MOLYBDOPTERIN OXIDOREDUCTASE, 4FE-4S CLUSTER-BINDING SUBUNIT"/>
    <property type="match status" value="1"/>
</dbReference>
<dbReference type="InterPro" id="IPR012460">
    <property type="entry name" value="DUF1667"/>
</dbReference>
<keyword evidence="6" id="KW-1185">Reference proteome</keyword>